<evidence type="ECO:0000259" key="2">
    <source>
        <dbReference type="PROSITE" id="PS50878"/>
    </source>
</evidence>
<comment type="caution">
    <text evidence="3">The sequence shown here is derived from an EMBL/GenBank/DDBJ whole genome shotgun (WGS) entry which is preliminary data.</text>
</comment>
<dbReference type="EMBL" id="BLAL01000035">
    <property type="protein sequence ID" value="GES78235.1"/>
    <property type="molecule type" value="Genomic_DNA"/>
</dbReference>
<dbReference type="InterPro" id="IPR000477">
    <property type="entry name" value="RT_dom"/>
</dbReference>
<dbReference type="Gene3D" id="3.60.10.10">
    <property type="entry name" value="Endonuclease/exonuclease/phosphatase"/>
    <property type="match status" value="1"/>
</dbReference>
<feature type="compositionally biased region" description="Polar residues" evidence="1">
    <location>
        <begin position="265"/>
        <end position="278"/>
    </location>
</feature>
<evidence type="ECO:0000313" key="4">
    <source>
        <dbReference type="Proteomes" id="UP000615446"/>
    </source>
</evidence>
<dbReference type="GO" id="GO:0003964">
    <property type="term" value="F:RNA-directed DNA polymerase activity"/>
    <property type="evidence" value="ECO:0007669"/>
    <property type="project" value="UniProtKB-KW"/>
</dbReference>
<sequence>MKSKIINNLQKLENKDKFTHSDDDSHDGNDVDNGDDRAADDGAGAADDSVTNDGRPNNGVANNSTANNGAANDGIANDDILSSDSYNTEEEGHIGPHPTERFYQDLLKENQRKMDFESAFIGNEENFKEAFANNTNISNFISKIKNFIYYSDVETAIKLGNKNLAGILWLGRLLEHRDTNVKAVILDTNMKMSTKQTWVSPILVTPIIITDDNTSTVHSPNFTKNLFLTGNLMADHSSPQGKDKETNIHIHKDINEGNPSPKLSEINTISTQPTTETAESSRKLHGGKLKKAKKRTPPTVTTTDANSDDINGQLQALSPHQSAHEVNMPIPMNGIINIPAAFNPSPPSEVTSPMDLDLIDLNASQSHENAKPKTTHPYGNAHVNPYIQDLKSLSEDTFMFNSSTNGAHDQFADPPDKAVPNDHLIIVFTALDNLRIISDDTPLSKPNKDQQSDTFFTPKHSFLPNYQRISNEFHENDYETMILPNGNWHTIKKIKNPKAVLDALKFSTTWCSNNTSMHAKIEEDAPITYDAYVKLSDIEEYFAVENKVAYIELLTRDFRGFLGTEINKEDNEIIIKNSSYKGMLHMVRLFNHKCRSHPFLRMHQKTYFLVDGMRVSSKEFKILNVPKNLSRDTIEQAVTKLLGSRRFFIKKSGLKPSKNNLDTITVFITVKNLDKCKQLKDIWSIEIDQILYRFAPAHAKDTDIVSRKKYSREFVGFNNQTMPAVVQEAYTPTNLKPLNKQTLHLTGANTVALGKRINSAIITNPPSMDISDTSDTSSSSNSLTNHKDGIVEKLANQGRNPDLLVPQDNNTTALISSSLNREIDTFLHREKIIFNNNNLDCINHSINYINLKIGFHNINGLASDPSKLSFLLEWCHDNSFDFMGIAETNSNCINLQHFIKNTYDDCSYELAGSPNSTTKSKGSGVALLIHSKWRKFHFDTKIFSPFLMVSKFGTKHRQLWIWVYYLPPTDRQMLRTFEQIMNNTTFAHHYDGHTLTGSDHDIVAINLYLPDIFPIAYKHTQPITPHNPNFRELSIKMEDITSEHWTLFEAHILDSAHRFAQLINALHNILNTSNLTNHPQRAMDIINNCWADIKDILMSAAAHTLPLRKRNTTHPRLKPKDKLADINKLDRHTAKLFVFIHETHQYQVTTSYDPAAFSRLKDRWESQILLFNKDYADDRDLQFDISFLPDSLDWLNQLKQVAHKRKKAELKAFNSYQSNKITAVVEARFAIIQSDQTRWISLSLDRHKPNIDSLDAHPIWKNAYEPILNADELIYESIEYNFTLPFWITILQNINKNSAPGTSGITYQLMCHLPPTFVEVILALYRTIFLTGLVPADWKFSTIFPIPKPEKFEYNMANVRPIALLEVVRKIFTKFISTQLSDILQDHNVLCNANYCGLKGESTVSPIRLINNLIEDAKENSKELWIVLQDISKAFDSISLNFLDLALKRIGLPSYVVNCIVNLFKSRTVQVATAFGPSPSFQAEDGIDQGDSVSPLLWRIYYDPLLATITALPKKGYNMECVWLHNLRDPDTWETFSHRIAASAYMDDTAWIDWTHERDTIHPIQTEAWYLGVWISSKNTRSLTKQRLRCTRDEFLHTIRHKKLSIAHVVYLINKVLYPKLIYLSQLTTFTKPEWDAIERPILALVRHTIGVQRSCPTSALYHEDQIDRLSFSIKNIEFPLLDIWSKSYNAASITRINNKRSQFPLVDLSQLIAGDGSSLMTWKQYRTLAGLSRKGPKAKWFTQLERSVLASSDSRYLLPEYRSTQSTFYITRFLIPPSQDSRQKEWVASTFIAILDGDYHQPHGSRISHHEPMDCLISIPHDQRDDNIWINRWIGPSDDKDHLIEIKDRLNSVDELSFYTDGSVQNGVPSHLRQRLDDCLDHRSMVINQGAAFVEISSNLQFFTRIVNWPSSTRAELFAILLALLVCLRDCRVKIYTDSNCSILTITRFLRSRSKFCSRGFNNSLILIYIADELAKKGAALSTYHQLTFNFGSQACRFSPHFKDTPIEQKLRNFLSTMSTVQSCSEWRDLRINKDAFVQRSIQYQWEVTWTAIQQVKHFRCTSFKRNFLWSFIIKILHHQLPVGRWLRKRKPSLYRNFHCQFCNNEADETISHLITCPHTAPLRQKIYEVLWVFLSSTLPQFFDLLSSANLVNNEINGWIGTSIQSP</sequence>
<keyword evidence="3" id="KW-0548">Nucleotidyltransferase</keyword>
<feature type="region of interest" description="Disordered" evidence="1">
    <location>
        <begin position="1"/>
        <end position="99"/>
    </location>
</feature>
<dbReference type="InterPro" id="IPR012337">
    <property type="entry name" value="RNaseH-like_sf"/>
</dbReference>
<feature type="compositionally biased region" description="Basic and acidic residues" evidence="1">
    <location>
        <begin position="12"/>
        <end position="40"/>
    </location>
</feature>
<dbReference type="Pfam" id="PF00078">
    <property type="entry name" value="RVT_1"/>
    <property type="match status" value="1"/>
</dbReference>
<organism evidence="3 4">
    <name type="scientific">Rhizophagus clarus</name>
    <dbReference type="NCBI Taxonomy" id="94130"/>
    <lineage>
        <taxon>Eukaryota</taxon>
        <taxon>Fungi</taxon>
        <taxon>Fungi incertae sedis</taxon>
        <taxon>Mucoromycota</taxon>
        <taxon>Glomeromycotina</taxon>
        <taxon>Glomeromycetes</taxon>
        <taxon>Glomerales</taxon>
        <taxon>Glomeraceae</taxon>
        <taxon>Rhizophagus</taxon>
    </lineage>
</organism>
<dbReference type="SUPFAM" id="SSF56219">
    <property type="entry name" value="DNase I-like"/>
    <property type="match status" value="1"/>
</dbReference>
<proteinExistence type="predicted"/>
<feature type="compositionally biased region" description="Low complexity" evidence="1">
    <location>
        <begin position="57"/>
        <end position="80"/>
    </location>
</feature>
<feature type="compositionally biased region" description="Polar residues" evidence="1">
    <location>
        <begin position="298"/>
        <end position="310"/>
    </location>
</feature>
<dbReference type="PROSITE" id="PS50878">
    <property type="entry name" value="RT_POL"/>
    <property type="match status" value="1"/>
</dbReference>
<dbReference type="Proteomes" id="UP000615446">
    <property type="component" value="Unassembled WGS sequence"/>
</dbReference>
<dbReference type="Gene3D" id="3.30.420.10">
    <property type="entry name" value="Ribonuclease H-like superfamily/Ribonuclease H"/>
    <property type="match status" value="1"/>
</dbReference>
<name>A0A8H3L1J5_9GLOM</name>
<reference evidence="3" key="1">
    <citation type="submission" date="2019-10" db="EMBL/GenBank/DDBJ databases">
        <title>Conservation and host-specific expression of non-tandemly repeated heterogenous ribosome RNA gene in arbuscular mycorrhizal fungi.</title>
        <authorList>
            <person name="Maeda T."/>
            <person name="Kobayashi Y."/>
            <person name="Nakagawa T."/>
            <person name="Ezawa T."/>
            <person name="Yamaguchi K."/>
            <person name="Bino T."/>
            <person name="Nishimoto Y."/>
            <person name="Shigenobu S."/>
            <person name="Kawaguchi M."/>
        </authorList>
    </citation>
    <scope>NUCLEOTIDE SEQUENCE</scope>
    <source>
        <strain evidence="3">HR1</strain>
    </source>
</reference>
<keyword evidence="3" id="KW-0808">Transferase</keyword>
<feature type="compositionally biased region" description="Low complexity" evidence="1">
    <location>
        <begin position="767"/>
        <end position="784"/>
    </location>
</feature>
<feature type="region of interest" description="Disordered" evidence="1">
    <location>
        <begin position="764"/>
        <end position="785"/>
    </location>
</feature>
<dbReference type="InterPro" id="IPR036691">
    <property type="entry name" value="Endo/exonu/phosph_ase_sf"/>
</dbReference>
<accession>A0A8H3L1J5</accession>
<dbReference type="SUPFAM" id="SSF53098">
    <property type="entry name" value="Ribonuclease H-like"/>
    <property type="match status" value="1"/>
</dbReference>
<feature type="compositionally biased region" description="Basic residues" evidence="1">
    <location>
        <begin position="283"/>
        <end position="296"/>
    </location>
</feature>
<evidence type="ECO:0000256" key="1">
    <source>
        <dbReference type="SAM" id="MobiDB-lite"/>
    </source>
</evidence>
<dbReference type="GO" id="GO:0003676">
    <property type="term" value="F:nucleic acid binding"/>
    <property type="evidence" value="ECO:0007669"/>
    <property type="project" value="InterPro"/>
</dbReference>
<keyword evidence="3" id="KW-0695">RNA-directed DNA polymerase</keyword>
<gene>
    <name evidence="3" type="ORF">RCL2_000554700</name>
</gene>
<dbReference type="InterPro" id="IPR036397">
    <property type="entry name" value="RNaseH_sf"/>
</dbReference>
<dbReference type="PANTHER" id="PTHR19446">
    <property type="entry name" value="REVERSE TRANSCRIPTASES"/>
    <property type="match status" value="1"/>
</dbReference>
<feature type="domain" description="Reverse transcriptase" evidence="2">
    <location>
        <begin position="1327"/>
        <end position="1611"/>
    </location>
</feature>
<feature type="compositionally biased region" description="Basic and acidic residues" evidence="1">
    <location>
        <begin position="90"/>
        <end position="99"/>
    </location>
</feature>
<feature type="region of interest" description="Disordered" evidence="1">
    <location>
        <begin position="253"/>
        <end position="310"/>
    </location>
</feature>
<feature type="compositionally biased region" description="Polar residues" evidence="1">
    <location>
        <begin position="1"/>
        <end position="11"/>
    </location>
</feature>
<dbReference type="OrthoDB" id="2304480at2759"/>
<protein>
    <submittedName>
        <fullName evidence="3">RNA-directed DNA polymerase from mobile element jockey-like</fullName>
    </submittedName>
</protein>
<evidence type="ECO:0000313" key="3">
    <source>
        <dbReference type="EMBL" id="GES78235.1"/>
    </source>
</evidence>